<evidence type="ECO:0000259" key="5">
    <source>
        <dbReference type="Pfam" id="PF10551"/>
    </source>
</evidence>
<keyword evidence="3" id="KW-0862">Zinc</keyword>
<dbReference type="InterPro" id="IPR007588">
    <property type="entry name" value="Znf_FLYWCH"/>
</dbReference>
<dbReference type="Pfam" id="PF04500">
    <property type="entry name" value="FLYWCH"/>
    <property type="match status" value="1"/>
</dbReference>
<dbReference type="InterPro" id="IPR018289">
    <property type="entry name" value="MULE_transposase_dom"/>
</dbReference>
<feature type="domain" description="MULE transposase" evidence="5">
    <location>
        <begin position="195"/>
        <end position="291"/>
    </location>
</feature>
<keyword evidence="2" id="KW-0863">Zinc-finger</keyword>
<comment type="caution">
    <text evidence="6">The sequence shown here is derived from an EMBL/GenBank/DDBJ whole genome shotgun (WGS) entry which is preliminary data.</text>
</comment>
<reference evidence="6" key="1">
    <citation type="submission" date="2021-07" db="EMBL/GenBank/DDBJ databases">
        <authorList>
            <person name="Catto M.A."/>
            <person name="Jacobson A."/>
            <person name="Kennedy G."/>
            <person name="Labadie P."/>
            <person name="Hunt B.G."/>
            <person name="Srinivasan R."/>
        </authorList>
    </citation>
    <scope>NUCLEOTIDE SEQUENCE</scope>
    <source>
        <strain evidence="6">PL_HMW_Pooled</strain>
        <tissue evidence="6">Head</tissue>
    </source>
</reference>
<organism evidence="6 7">
    <name type="scientific">Frankliniella fusca</name>
    <dbReference type="NCBI Taxonomy" id="407009"/>
    <lineage>
        <taxon>Eukaryota</taxon>
        <taxon>Metazoa</taxon>
        <taxon>Ecdysozoa</taxon>
        <taxon>Arthropoda</taxon>
        <taxon>Hexapoda</taxon>
        <taxon>Insecta</taxon>
        <taxon>Pterygota</taxon>
        <taxon>Neoptera</taxon>
        <taxon>Paraneoptera</taxon>
        <taxon>Thysanoptera</taxon>
        <taxon>Terebrantia</taxon>
        <taxon>Thripoidea</taxon>
        <taxon>Thripidae</taxon>
        <taxon>Frankliniella</taxon>
    </lineage>
</organism>
<evidence type="ECO:0000256" key="3">
    <source>
        <dbReference type="ARBA" id="ARBA00022833"/>
    </source>
</evidence>
<dbReference type="EMBL" id="JAHWGI010000308">
    <property type="protein sequence ID" value="KAK3913075.1"/>
    <property type="molecule type" value="Genomic_DNA"/>
</dbReference>
<dbReference type="Gene3D" id="2.20.25.240">
    <property type="match status" value="1"/>
</dbReference>
<keyword evidence="7" id="KW-1185">Reference proteome</keyword>
<evidence type="ECO:0000259" key="4">
    <source>
        <dbReference type="Pfam" id="PF04500"/>
    </source>
</evidence>
<dbReference type="Pfam" id="PF10551">
    <property type="entry name" value="MULE"/>
    <property type="match status" value="1"/>
</dbReference>
<name>A0AAE1H183_9NEOP</name>
<evidence type="ECO:0000256" key="1">
    <source>
        <dbReference type="ARBA" id="ARBA00022723"/>
    </source>
</evidence>
<evidence type="ECO:0000313" key="7">
    <source>
        <dbReference type="Proteomes" id="UP001219518"/>
    </source>
</evidence>
<gene>
    <name evidence="6" type="ORF">KUF71_022529</name>
</gene>
<dbReference type="PANTHER" id="PTHR47160:SF10">
    <property type="entry name" value="MULE TRANSPOSASE DOMAIN-CONTAINING PROTEIN"/>
    <property type="match status" value="1"/>
</dbReference>
<dbReference type="AlphaFoldDB" id="A0AAE1H183"/>
<dbReference type="PANTHER" id="PTHR47160">
    <property type="entry name" value="PUTATIVE-RELATED"/>
    <property type="match status" value="1"/>
</dbReference>
<dbReference type="Proteomes" id="UP001219518">
    <property type="component" value="Unassembled WGS sequence"/>
</dbReference>
<proteinExistence type="predicted"/>
<reference evidence="6" key="2">
    <citation type="journal article" date="2023" name="BMC Genomics">
        <title>Pest status, molecular evolution, and epigenetic factors derived from the genome assembly of Frankliniella fusca, a thysanopteran phytovirus vector.</title>
        <authorList>
            <person name="Catto M.A."/>
            <person name="Labadie P.E."/>
            <person name="Jacobson A.L."/>
            <person name="Kennedy G.G."/>
            <person name="Srinivasan R."/>
            <person name="Hunt B.G."/>
        </authorList>
    </citation>
    <scope>NUCLEOTIDE SEQUENCE</scope>
    <source>
        <strain evidence="6">PL_HMW_Pooled</strain>
    </source>
</reference>
<accession>A0AAE1H183</accession>
<evidence type="ECO:0000256" key="2">
    <source>
        <dbReference type="ARBA" id="ARBA00022771"/>
    </source>
</evidence>
<evidence type="ECO:0000313" key="6">
    <source>
        <dbReference type="EMBL" id="KAK3913075.1"/>
    </source>
</evidence>
<dbReference type="GO" id="GO:0008270">
    <property type="term" value="F:zinc ion binding"/>
    <property type="evidence" value="ECO:0007669"/>
    <property type="project" value="UniProtKB-KW"/>
</dbReference>
<keyword evidence="1" id="KW-0479">Metal-binding</keyword>
<sequence length="492" mass="56358">MAPYYIKSKRGKNLLVSKGHLYSKHSKNKSSIYWVCIRKPECTTRCTTTEDPLRIVREGEHDHAPDPEAIAARAAVHTIKEAGVSAPERAPVHIIDQAMHRLSDGVVAKLPLRAAMKRAVNRARSSRLPTNPKSIRDLKDLPPEFMNTLSGDLFVVYDSYEEQEGSDDEDDPVEDRIIVFATKDNLKKLGRSLTWFTDGTFMVCPSLFTQLFTIHGMYRDVALPLVYALLPNKLEASYTRVLEAIKEKADELHINFPEPETVVSDFELAIINSVKAIFPHATLRLCFFHLGQSLWRNVQGAGLQAAYSDPEHRDLKDGVHMLLSLAFVPVEDLPAAFEELRNDLVDDLLDIADTFEKTYIQTSMQTHTHTHARTEFIFLRYSPADWNQYVAAQHGEQRTNNLCEAWHRRFNSLVGKAHPTFYALLRDIRKEQATTESNIRELDLGRPVREPQRKKYRTVTERLQRIVLRYQEHKEDGTILSFLRACGYQFSL</sequence>
<feature type="domain" description="FLYWCH-type" evidence="4">
    <location>
        <begin position="5"/>
        <end position="63"/>
    </location>
</feature>
<protein>
    <submittedName>
        <fullName evidence="6">FLYWCH-type zinc finger-containing protein 1</fullName>
    </submittedName>
</protein>